<proteinExistence type="predicted"/>
<comment type="caution">
    <text evidence="2">The sequence shown here is derived from an EMBL/GenBank/DDBJ whole genome shotgun (WGS) entry which is preliminary data.</text>
</comment>
<feature type="transmembrane region" description="Helical" evidence="1">
    <location>
        <begin position="134"/>
        <end position="152"/>
    </location>
</feature>
<keyword evidence="1" id="KW-1133">Transmembrane helix</keyword>
<evidence type="ECO:0000313" key="2">
    <source>
        <dbReference type="EMBL" id="MCY1138361.1"/>
    </source>
</evidence>
<dbReference type="RefSeq" id="WP_267562349.1">
    <property type="nucleotide sequence ID" value="NZ_JAPNTZ010000003.1"/>
</dbReference>
<accession>A0ABT4AVV2</accession>
<evidence type="ECO:0000256" key="1">
    <source>
        <dbReference type="SAM" id="Phobius"/>
    </source>
</evidence>
<gene>
    <name evidence="2" type="ORF">OWR29_10170</name>
</gene>
<dbReference type="EMBL" id="JAPNTZ010000003">
    <property type="protein sequence ID" value="MCY1138361.1"/>
    <property type="molecule type" value="Genomic_DNA"/>
</dbReference>
<evidence type="ECO:0000313" key="3">
    <source>
        <dbReference type="Proteomes" id="UP001151002"/>
    </source>
</evidence>
<keyword evidence="3" id="KW-1185">Reference proteome</keyword>
<feature type="transmembrane region" description="Helical" evidence="1">
    <location>
        <begin position="64"/>
        <end position="86"/>
    </location>
</feature>
<sequence length="153" mass="15475">MRTGILAGAAAGAAGTAALNAVTYLDMAVRGRASSTTPEQTVEAIEEHLPVTVPGEGETREHRVAGLASLSGIVTGVGIGVTFGLLRRAGVRPPAPVGAALIGATAMASTNLSMASLGVSDPRTWSASDWLADALPHLVYGVVADAVLRSLYR</sequence>
<organism evidence="2 3">
    <name type="scientific">Paractinoplanes pyxinae</name>
    <dbReference type="NCBI Taxonomy" id="2997416"/>
    <lineage>
        <taxon>Bacteria</taxon>
        <taxon>Bacillati</taxon>
        <taxon>Actinomycetota</taxon>
        <taxon>Actinomycetes</taxon>
        <taxon>Micromonosporales</taxon>
        <taxon>Micromonosporaceae</taxon>
        <taxon>Paractinoplanes</taxon>
    </lineage>
</organism>
<name>A0ABT4AVV2_9ACTN</name>
<reference evidence="2" key="1">
    <citation type="submission" date="2022-11" db="EMBL/GenBank/DDBJ databases">
        <authorList>
            <person name="Somphong A."/>
            <person name="Phongsopitanun W."/>
        </authorList>
    </citation>
    <scope>NUCLEOTIDE SEQUENCE</scope>
    <source>
        <strain evidence="2">Pm04-4</strain>
    </source>
</reference>
<feature type="transmembrane region" description="Helical" evidence="1">
    <location>
        <begin position="98"/>
        <end position="119"/>
    </location>
</feature>
<protein>
    <recommendedName>
        <fullName evidence="4">DUF1440 domain-containing protein</fullName>
    </recommendedName>
</protein>
<keyword evidence="1" id="KW-0812">Transmembrane</keyword>
<keyword evidence="1" id="KW-0472">Membrane</keyword>
<dbReference type="Proteomes" id="UP001151002">
    <property type="component" value="Unassembled WGS sequence"/>
</dbReference>
<evidence type="ECO:0008006" key="4">
    <source>
        <dbReference type="Google" id="ProtNLM"/>
    </source>
</evidence>